<protein>
    <recommendedName>
        <fullName evidence="4">Type-4 uracil-DNA glycosylase</fullName>
        <ecNumber evidence="3">3.2.2.27</ecNumber>
    </recommendedName>
</protein>
<evidence type="ECO:0000256" key="3">
    <source>
        <dbReference type="ARBA" id="ARBA00012030"/>
    </source>
</evidence>
<evidence type="ECO:0000256" key="1">
    <source>
        <dbReference type="ARBA" id="ARBA00001400"/>
    </source>
</evidence>
<feature type="domain" description="Uracil-DNA glycosylase-like" evidence="12">
    <location>
        <begin position="113"/>
        <end position="261"/>
    </location>
</feature>
<name>A0A1I0XII6_9RHOB</name>
<keyword evidence="10" id="KW-0411">Iron-sulfur</keyword>
<proteinExistence type="inferred from homology"/>
<evidence type="ECO:0000256" key="9">
    <source>
        <dbReference type="ARBA" id="ARBA00023004"/>
    </source>
</evidence>
<dbReference type="Gene3D" id="3.40.470.10">
    <property type="entry name" value="Uracil-DNA glycosylase-like domain"/>
    <property type="match status" value="1"/>
</dbReference>
<dbReference type="InterPro" id="IPR005122">
    <property type="entry name" value="Uracil-DNA_glycosylase-like"/>
</dbReference>
<evidence type="ECO:0000313" key="13">
    <source>
        <dbReference type="EMBL" id="SFB00038.1"/>
    </source>
</evidence>
<dbReference type="GO" id="GO:0051539">
    <property type="term" value="F:4 iron, 4 sulfur cluster binding"/>
    <property type="evidence" value="ECO:0007669"/>
    <property type="project" value="UniProtKB-KW"/>
</dbReference>
<evidence type="ECO:0000256" key="7">
    <source>
        <dbReference type="ARBA" id="ARBA00022763"/>
    </source>
</evidence>
<evidence type="ECO:0000256" key="6">
    <source>
        <dbReference type="ARBA" id="ARBA00022723"/>
    </source>
</evidence>
<dbReference type="GO" id="GO:0046872">
    <property type="term" value="F:metal ion binding"/>
    <property type="evidence" value="ECO:0007669"/>
    <property type="project" value="UniProtKB-KW"/>
</dbReference>
<organism evidence="13 14">
    <name type="scientific">Poseidonocella pacifica</name>
    <dbReference type="NCBI Taxonomy" id="871651"/>
    <lineage>
        <taxon>Bacteria</taxon>
        <taxon>Pseudomonadati</taxon>
        <taxon>Pseudomonadota</taxon>
        <taxon>Alphaproteobacteria</taxon>
        <taxon>Rhodobacterales</taxon>
        <taxon>Roseobacteraceae</taxon>
        <taxon>Poseidonocella</taxon>
    </lineage>
</organism>
<comment type="catalytic activity">
    <reaction evidence="1">
        <text>Hydrolyzes single-stranded DNA or mismatched double-stranded DNA and polynucleotides, releasing free uracil.</text>
        <dbReference type="EC" id="3.2.2.27"/>
    </reaction>
</comment>
<dbReference type="PANTHER" id="PTHR33693">
    <property type="entry name" value="TYPE-5 URACIL-DNA GLYCOSYLASE"/>
    <property type="match status" value="1"/>
</dbReference>
<keyword evidence="5" id="KW-0004">4Fe-4S</keyword>
<keyword evidence="8" id="KW-0378">Hydrolase</keyword>
<dbReference type="InterPro" id="IPR005273">
    <property type="entry name" value="Ura-DNA_glyco_family4"/>
</dbReference>
<dbReference type="PANTHER" id="PTHR33693:SF1">
    <property type="entry name" value="TYPE-4 URACIL-DNA GLYCOSYLASE"/>
    <property type="match status" value="1"/>
</dbReference>
<evidence type="ECO:0000256" key="8">
    <source>
        <dbReference type="ARBA" id="ARBA00022801"/>
    </source>
</evidence>
<keyword evidence="7" id="KW-0227">DNA damage</keyword>
<dbReference type="SMART" id="SM00986">
    <property type="entry name" value="UDG"/>
    <property type="match status" value="1"/>
</dbReference>
<gene>
    <name evidence="13" type="ORF">SAMN05421688_2242</name>
</gene>
<dbReference type="NCBIfam" id="TIGR00758">
    <property type="entry name" value="UDG_fam4"/>
    <property type="match status" value="1"/>
</dbReference>
<dbReference type="Pfam" id="PF03167">
    <property type="entry name" value="UDG"/>
    <property type="match status" value="1"/>
</dbReference>
<evidence type="ECO:0000256" key="10">
    <source>
        <dbReference type="ARBA" id="ARBA00023014"/>
    </source>
</evidence>
<sequence length="272" mass="29586">MLDPNGAGAYASAMESQIDPETALALLEWQLEMGASEAICDTPVDRFALDAAAPKPASSPAAASQPVPAVEPVDPVAEARSMAQSAQDIDGLRAALSAYDHCELKKGARNLVFSDGRPQARVMVIGDAPGREEDREGRPFMGREGQLLDLMFEAIGLGRAEGEPLYLTTVLPWRPPQNRDPRPEEIAMMLPFVQRHVELIAPEVVILMGNISCLAAMGRKGVVRLRGAWTTAFGRDAMPMCDPAYLLRNPTSKREAWQDLLMVQARLRKGAR</sequence>
<evidence type="ECO:0000256" key="2">
    <source>
        <dbReference type="ARBA" id="ARBA00006521"/>
    </source>
</evidence>
<evidence type="ECO:0000256" key="5">
    <source>
        <dbReference type="ARBA" id="ARBA00022485"/>
    </source>
</evidence>
<keyword evidence="9" id="KW-0408">Iron</keyword>
<dbReference type="SUPFAM" id="SSF52141">
    <property type="entry name" value="Uracil-DNA glycosylase-like"/>
    <property type="match status" value="1"/>
</dbReference>
<dbReference type="InterPro" id="IPR051536">
    <property type="entry name" value="UDG_Type-4/5"/>
</dbReference>
<dbReference type="InterPro" id="IPR036895">
    <property type="entry name" value="Uracil-DNA_glycosylase-like_sf"/>
</dbReference>
<dbReference type="SMART" id="SM00987">
    <property type="entry name" value="UreE_C"/>
    <property type="match status" value="1"/>
</dbReference>
<dbReference type="STRING" id="871651.SAMN05421688_2242"/>
<comment type="similarity">
    <text evidence="2">Belongs to the uracil-DNA glycosylase (UDG) superfamily. Type 4 (UDGa) family.</text>
</comment>
<evidence type="ECO:0000313" key="14">
    <source>
        <dbReference type="Proteomes" id="UP000198796"/>
    </source>
</evidence>
<accession>A0A1I0XII6</accession>
<evidence type="ECO:0000259" key="12">
    <source>
        <dbReference type="SMART" id="SM00986"/>
    </source>
</evidence>
<reference evidence="13 14" key="1">
    <citation type="submission" date="2016-10" db="EMBL/GenBank/DDBJ databases">
        <authorList>
            <person name="de Groot N.N."/>
        </authorList>
    </citation>
    <scope>NUCLEOTIDE SEQUENCE [LARGE SCALE GENOMIC DNA]</scope>
    <source>
        <strain evidence="13 14">DSM 29316</strain>
    </source>
</reference>
<dbReference type="GO" id="GO:0004844">
    <property type="term" value="F:uracil DNA N-glycosylase activity"/>
    <property type="evidence" value="ECO:0007669"/>
    <property type="project" value="UniProtKB-EC"/>
</dbReference>
<keyword evidence="14" id="KW-1185">Reference proteome</keyword>
<dbReference type="GO" id="GO:0006281">
    <property type="term" value="P:DNA repair"/>
    <property type="evidence" value="ECO:0007669"/>
    <property type="project" value="UniProtKB-KW"/>
</dbReference>
<evidence type="ECO:0000256" key="11">
    <source>
        <dbReference type="ARBA" id="ARBA00023204"/>
    </source>
</evidence>
<dbReference type="EC" id="3.2.2.27" evidence="3"/>
<dbReference type="Proteomes" id="UP000198796">
    <property type="component" value="Unassembled WGS sequence"/>
</dbReference>
<dbReference type="CDD" id="cd10030">
    <property type="entry name" value="UDG-F4_TTUDGA_SPO1dp_like"/>
    <property type="match status" value="1"/>
</dbReference>
<dbReference type="AlphaFoldDB" id="A0A1I0XII6"/>
<keyword evidence="6" id="KW-0479">Metal-binding</keyword>
<dbReference type="EMBL" id="FOJU01000003">
    <property type="protein sequence ID" value="SFB00038.1"/>
    <property type="molecule type" value="Genomic_DNA"/>
</dbReference>
<evidence type="ECO:0000256" key="4">
    <source>
        <dbReference type="ARBA" id="ARBA00019403"/>
    </source>
</evidence>
<keyword evidence="11" id="KW-0234">DNA repair</keyword>